<evidence type="ECO:0000256" key="1">
    <source>
        <dbReference type="SAM" id="MobiDB-lite"/>
    </source>
</evidence>
<dbReference type="GeneID" id="81391120"/>
<dbReference type="Proteomes" id="UP001141434">
    <property type="component" value="Unassembled WGS sequence"/>
</dbReference>
<reference evidence="3" key="1">
    <citation type="submission" date="2022-11" db="EMBL/GenBank/DDBJ databases">
        <authorList>
            <person name="Petersen C."/>
        </authorList>
    </citation>
    <scope>NUCLEOTIDE SEQUENCE</scope>
    <source>
        <strain evidence="3">IBT 34128</strain>
    </source>
</reference>
<feature type="region of interest" description="Disordered" evidence="1">
    <location>
        <begin position="160"/>
        <end position="225"/>
    </location>
</feature>
<proteinExistence type="predicted"/>
<dbReference type="PROSITE" id="PS50090">
    <property type="entry name" value="MYB_LIKE"/>
    <property type="match status" value="1"/>
</dbReference>
<dbReference type="EMBL" id="JAPMSZ010000002">
    <property type="protein sequence ID" value="KAJ5111740.1"/>
    <property type="molecule type" value="Genomic_DNA"/>
</dbReference>
<feature type="domain" description="Myb-like" evidence="2">
    <location>
        <begin position="306"/>
        <end position="352"/>
    </location>
</feature>
<evidence type="ECO:0000313" key="4">
    <source>
        <dbReference type="Proteomes" id="UP001141434"/>
    </source>
</evidence>
<name>A0A9W9G4Y8_9EURO</name>
<protein>
    <recommendedName>
        <fullName evidence="2">Myb-like domain-containing protein</fullName>
    </recommendedName>
</protein>
<feature type="compositionally biased region" description="Basic residues" evidence="1">
    <location>
        <begin position="195"/>
        <end position="210"/>
    </location>
</feature>
<dbReference type="AlphaFoldDB" id="A0A9W9G4Y8"/>
<feature type="compositionally biased region" description="Polar residues" evidence="1">
    <location>
        <begin position="38"/>
        <end position="54"/>
    </location>
</feature>
<feature type="compositionally biased region" description="Polar residues" evidence="1">
    <location>
        <begin position="98"/>
        <end position="111"/>
    </location>
</feature>
<dbReference type="OrthoDB" id="2143914at2759"/>
<reference evidence="3" key="2">
    <citation type="journal article" date="2023" name="IMA Fungus">
        <title>Comparative genomic study of the Penicillium genus elucidates a diverse pangenome and 15 lateral gene transfer events.</title>
        <authorList>
            <person name="Petersen C."/>
            <person name="Sorensen T."/>
            <person name="Nielsen M.R."/>
            <person name="Sondergaard T.E."/>
            <person name="Sorensen J.L."/>
            <person name="Fitzpatrick D.A."/>
            <person name="Frisvad J.C."/>
            <person name="Nielsen K.L."/>
        </authorList>
    </citation>
    <scope>NUCLEOTIDE SEQUENCE</scope>
    <source>
        <strain evidence="3">IBT 34128</strain>
    </source>
</reference>
<evidence type="ECO:0000313" key="3">
    <source>
        <dbReference type="EMBL" id="KAJ5111740.1"/>
    </source>
</evidence>
<feature type="region of interest" description="Disordered" evidence="1">
    <location>
        <begin position="38"/>
        <end position="122"/>
    </location>
</feature>
<accession>A0A9W9G4Y8</accession>
<evidence type="ECO:0000259" key="2">
    <source>
        <dbReference type="PROSITE" id="PS50090"/>
    </source>
</evidence>
<comment type="caution">
    <text evidence="3">The sequence shown here is derived from an EMBL/GenBank/DDBJ whole genome shotgun (WGS) entry which is preliminary data.</text>
</comment>
<dbReference type="InterPro" id="IPR001005">
    <property type="entry name" value="SANT/Myb"/>
</dbReference>
<feature type="compositionally biased region" description="Polar residues" evidence="1">
    <location>
        <begin position="174"/>
        <end position="194"/>
    </location>
</feature>
<dbReference type="Gene3D" id="1.10.10.60">
    <property type="entry name" value="Homeodomain-like"/>
    <property type="match status" value="1"/>
</dbReference>
<gene>
    <name evidence="3" type="ORF">NUU61_001370</name>
</gene>
<sequence length="364" mass="39539">MANTRFRLGTFRQWNPFQDKAQPLHDLSNICRYPSPVSITATPPPSNASDTVSRAPNGHSLKAGKHPLPARPSVEVCMDSGLRSATQAPGLGPADSELVNQSSPTSNSDDPTQPREVCGGENIDPVILCDKGFTGTKQIRESESVSGVGSGQDLALAQGDSLSGSCASEVDSPSRLSQGAQGRATGSNEQNTQVGKRRSPGRKHTKKVSRRLPNSGTRHRKHPTFSTIHSQFMAMSVEGRLQFLSWLFEGALSHCVSVSPSTNAASSIGCSPYIDTEMACDRDHPNLGAEIADVQNAPSTRKGLLWSEEEGRLLVKLRDEQKLAWSELTEHFTREFPGRSKGSIQVYWSTKLKKERLSWSFPSD</sequence>
<organism evidence="3 4">
    <name type="scientific">Penicillium alfredii</name>
    <dbReference type="NCBI Taxonomy" id="1506179"/>
    <lineage>
        <taxon>Eukaryota</taxon>
        <taxon>Fungi</taxon>
        <taxon>Dikarya</taxon>
        <taxon>Ascomycota</taxon>
        <taxon>Pezizomycotina</taxon>
        <taxon>Eurotiomycetes</taxon>
        <taxon>Eurotiomycetidae</taxon>
        <taxon>Eurotiales</taxon>
        <taxon>Aspergillaceae</taxon>
        <taxon>Penicillium</taxon>
    </lineage>
</organism>
<dbReference type="RefSeq" id="XP_056515219.1">
    <property type="nucleotide sequence ID" value="XM_056651952.1"/>
</dbReference>
<keyword evidence="4" id="KW-1185">Reference proteome</keyword>